<feature type="transmembrane region" description="Helical" evidence="1">
    <location>
        <begin position="251"/>
        <end position="269"/>
    </location>
</feature>
<feature type="transmembrane region" description="Helical" evidence="1">
    <location>
        <begin position="165"/>
        <end position="186"/>
    </location>
</feature>
<feature type="transmembrane region" description="Helical" evidence="1">
    <location>
        <begin position="366"/>
        <end position="384"/>
    </location>
</feature>
<keyword evidence="1" id="KW-0812">Transmembrane</keyword>
<dbReference type="EMBL" id="SOAN01000018">
    <property type="protein sequence ID" value="TDS82318.1"/>
    <property type="molecule type" value="Genomic_DNA"/>
</dbReference>
<dbReference type="GO" id="GO:0022857">
    <property type="term" value="F:transmembrane transporter activity"/>
    <property type="evidence" value="ECO:0007669"/>
    <property type="project" value="InterPro"/>
</dbReference>
<dbReference type="SUPFAM" id="SSF103473">
    <property type="entry name" value="MFS general substrate transporter"/>
    <property type="match status" value="1"/>
</dbReference>
<gene>
    <name evidence="2" type="ORF">EV640_1185</name>
</gene>
<feature type="transmembrane region" description="Helical" evidence="1">
    <location>
        <begin position="12"/>
        <end position="33"/>
    </location>
</feature>
<evidence type="ECO:0000313" key="3">
    <source>
        <dbReference type="Proteomes" id="UP000294506"/>
    </source>
</evidence>
<keyword evidence="3" id="KW-1185">Reference proteome</keyword>
<feature type="transmembrane region" description="Helical" evidence="1">
    <location>
        <begin position="219"/>
        <end position="239"/>
    </location>
</feature>
<reference evidence="2 3" key="1">
    <citation type="submission" date="2019-03" db="EMBL/GenBank/DDBJ databases">
        <title>Genomic Encyclopedia of Type Strains, Phase III (KMG-III): the genomes of soil and plant-associated and newly described type strains.</title>
        <authorList>
            <person name="Whitman W."/>
        </authorList>
    </citation>
    <scope>NUCLEOTIDE SEQUENCE [LARGE SCALE GENOMIC DNA]</scope>
    <source>
        <strain evidence="2 3">DSM 27373</strain>
    </source>
</reference>
<feature type="transmembrane region" description="Helical" evidence="1">
    <location>
        <begin position="45"/>
        <end position="66"/>
    </location>
</feature>
<feature type="transmembrane region" description="Helical" evidence="1">
    <location>
        <begin position="102"/>
        <end position="122"/>
    </location>
</feature>
<dbReference type="InterPro" id="IPR011701">
    <property type="entry name" value="MFS"/>
</dbReference>
<dbReference type="InterPro" id="IPR036259">
    <property type="entry name" value="MFS_trans_sf"/>
</dbReference>
<feature type="transmembrane region" description="Helical" evidence="1">
    <location>
        <begin position="129"/>
        <end position="153"/>
    </location>
</feature>
<dbReference type="RefSeq" id="WP_133726717.1">
    <property type="nucleotide sequence ID" value="NZ_SOAN01000018.1"/>
</dbReference>
<dbReference type="Pfam" id="PF07690">
    <property type="entry name" value="MFS_1"/>
    <property type="match status" value="1"/>
</dbReference>
<evidence type="ECO:0000256" key="1">
    <source>
        <dbReference type="SAM" id="Phobius"/>
    </source>
</evidence>
<proteinExistence type="predicted"/>
<feature type="transmembrane region" description="Helical" evidence="1">
    <location>
        <begin position="276"/>
        <end position="297"/>
    </location>
</feature>
<protein>
    <submittedName>
        <fullName evidence="2">Putative MFS family arabinose efflux permease</fullName>
    </submittedName>
</protein>
<feature type="transmembrane region" description="Helical" evidence="1">
    <location>
        <begin position="303"/>
        <end position="326"/>
    </location>
</feature>
<dbReference type="Proteomes" id="UP000294506">
    <property type="component" value="Unassembled WGS sequence"/>
</dbReference>
<name>A0A4R7FUG9_9MICC</name>
<feature type="transmembrane region" description="Helical" evidence="1">
    <location>
        <begin position="338"/>
        <end position="360"/>
    </location>
</feature>
<accession>A0A4R7FUG9</accession>
<keyword evidence="1" id="KW-0472">Membrane</keyword>
<feature type="transmembrane region" description="Helical" evidence="1">
    <location>
        <begin position="73"/>
        <end position="90"/>
    </location>
</feature>
<comment type="caution">
    <text evidence="2">The sequence shown here is derived from an EMBL/GenBank/DDBJ whole genome shotgun (WGS) entry which is preliminary data.</text>
</comment>
<evidence type="ECO:0000313" key="2">
    <source>
        <dbReference type="EMBL" id="TDS82318.1"/>
    </source>
</evidence>
<keyword evidence="1" id="KW-1133">Transmembrane helix</keyword>
<organism evidence="2 3">
    <name type="scientific">Nesterenkonia aurantiaca</name>
    <dbReference type="NCBI Taxonomy" id="1436010"/>
    <lineage>
        <taxon>Bacteria</taxon>
        <taxon>Bacillati</taxon>
        <taxon>Actinomycetota</taxon>
        <taxon>Actinomycetes</taxon>
        <taxon>Micrococcales</taxon>
        <taxon>Micrococcaceae</taxon>
        <taxon>Nesterenkonia</taxon>
    </lineage>
</organism>
<sequence length="394" mass="39022">MQMRDGTVRAAFIALTVAVSSGVATFFTLYSLIPAARAESPEAGSLYVGVLMTCVIAVQVGTPALVRRFSLRSVVLGSLLVLGVGALVTGTFGTGPLHGAELIGLLAGGVVAGAGFGVLIVAGSQGVGLLVPGLGLGQALGMYGLVTMLATALGSPAGVQLALSTSPAVFGVVAAGLCVLGAVIAARIPRITGKHLGDGCSTKTAKDLPVITTSGALRLLALTLVFLLLAVVFLAHGITSLPAYARGTVEPALTILLVQIGAAAGRWFGGAAEARLTRVGAITVAAALVILGASGGMLGTHSLVLGAAAIVMGAGVGTAQTVGLHMAMRRIDAGRASVVWNLAVDGGLWLGGVLAGLALARGILDVGILASACLFAVVGAALAVQEHRRERPRA</sequence>
<dbReference type="Gene3D" id="1.20.1250.20">
    <property type="entry name" value="MFS general substrate transporter like domains"/>
    <property type="match status" value="1"/>
</dbReference>
<dbReference type="AlphaFoldDB" id="A0A4R7FUG9"/>